<dbReference type="AlphaFoldDB" id="A0AA37T9Q9"/>
<sequence>MFDESFFKSVVVFLPILIAIWIIFENKIHLAKRLLLIALNFFIVVSFSLFYAGTLLKYDYEKGLLKEECLNGESSDEENKPNNSKSSGQ</sequence>
<feature type="transmembrane region" description="Helical" evidence="1">
    <location>
        <begin position="36"/>
        <end position="56"/>
    </location>
</feature>
<dbReference type="Proteomes" id="UP001156870">
    <property type="component" value="Unassembled WGS sequence"/>
</dbReference>
<gene>
    <name evidence="2" type="ORF">GCM10007877_37780</name>
</gene>
<keyword evidence="1" id="KW-0472">Membrane</keyword>
<reference evidence="2 3" key="1">
    <citation type="journal article" date="2014" name="Int. J. Syst. Evol. Microbiol.">
        <title>Complete genome sequence of Corynebacterium casei LMG S-19264T (=DSM 44701T), isolated from a smear-ripened cheese.</title>
        <authorList>
            <consortium name="US DOE Joint Genome Institute (JGI-PGF)"/>
            <person name="Walter F."/>
            <person name="Albersmeier A."/>
            <person name="Kalinowski J."/>
            <person name="Ruckert C."/>
        </authorList>
    </citation>
    <scope>NUCLEOTIDE SEQUENCE [LARGE SCALE GENOMIC DNA]</scope>
    <source>
        <strain evidence="2 3">NBRC 110095</strain>
    </source>
</reference>
<evidence type="ECO:0000313" key="3">
    <source>
        <dbReference type="Proteomes" id="UP001156870"/>
    </source>
</evidence>
<keyword evidence="1" id="KW-1133">Transmembrane helix</keyword>
<organism evidence="2 3">
    <name type="scientific">Marinibactrum halimedae</name>
    <dbReference type="NCBI Taxonomy" id="1444977"/>
    <lineage>
        <taxon>Bacteria</taxon>
        <taxon>Pseudomonadati</taxon>
        <taxon>Pseudomonadota</taxon>
        <taxon>Gammaproteobacteria</taxon>
        <taxon>Cellvibrionales</taxon>
        <taxon>Cellvibrionaceae</taxon>
        <taxon>Marinibactrum</taxon>
    </lineage>
</organism>
<dbReference type="RefSeq" id="WP_232595803.1">
    <property type="nucleotide sequence ID" value="NZ_BSPD01000097.1"/>
</dbReference>
<keyword evidence="3" id="KW-1185">Reference proteome</keyword>
<proteinExistence type="predicted"/>
<keyword evidence="1" id="KW-0812">Transmembrane</keyword>
<name>A0AA37T9Q9_9GAMM</name>
<evidence type="ECO:0000313" key="2">
    <source>
        <dbReference type="EMBL" id="GLS28059.1"/>
    </source>
</evidence>
<comment type="caution">
    <text evidence="2">The sequence shown here is derived from an EMBL/GenBank/DDBJ whole genome shotgun (WGS) entry which is preliminary data.</text>
</comment>
<evidence type="ECO:0000256" key="1">
    <source>
        <dbReference type="SAM" id="Phobius"/>
    </source>
</evidence>
<feature type="transmembrane region" description="Helical" evidence="1">
    <location>
        <begin position="6"/>
        <end position="24"/>
    </location>
</feature>
<protein>
    <submittedName>
        <fullName evidence="2">Uncharacterized protein</fullName>
    </submittedName>
</protein>
<dbReference type="EMBL" id="BSPD01000097">
    <property type="protein sequence ID" value="GLS28059.1"/>
    <property type="molecule type" value="Genomic_DNA"/>
</dbReference>
<accession>A0AA37T9Q9</accession>